<evidence type="ECO:0000256" key="6">
    <source>
        <dbReference type="SAM" id="Phobius"/>
    </source>
</evidence>
<reference evidence="8" key="1">
    <citation type="submission" date="2024-07" db="EMBL/GenBank/DDBJ databases">
        <authorList>
            <person name="Yu S.T."/>
        </authorList>
    </citation>
    <scope>NUCLEOTIDE SEQUENCE</scope>
    <source>
        <strain evidence="8">R39</strain>
    </source>
</reference>
<feature type="domain" description="Major facilitator superfamily (MFS) profile" evidence="7">
    <location>
        <begin position="30"/>
        <end position="407"/>
    </location>
</feature>
<dbReference type="PANTHER" id="PTHR43124:SF3">
    <property type="entry name" value="CHLORAMPHENICOL EFFLUX PUMP RV0191"/>
    <property type="match status" value="1"/>
</dbReference>
<accession>A0AB39QLD3</accession>
<feature type="transmembrane region" description="Helical" evidence="6">
    <location>
        <begin position="123"/>
        <end position="145"/>
    </location>
</feature>
<evidence type="ECO:0000259" key="7">
    <source>
        <dbReference type="PROSITE" id="PS50850"/>
    </source>
</evidence>
<name>A0AB39QLD3_9ACTN</name>
<gene>
    <name evidence="8" type="ORF">AB5J52_13365</name>
</gene>
<feature type="transmembrane region" description="Helical" evidence="6">
    <location>
        <begin position="228"/>
        <end position="247"/>
    </location>
</feature>
<dbReference type="InterPro" id="IPR005829">
    <property type="entry name" value="Sugar_transporter_CS"/>
</dbReference>
<dbReference type="InterPro" id="IPR036259">
    <property type="entry name" value="MFS_trans_sf"/>
</dbReference>
<evidence type="ECO:0000256" key="5">
    <source>
        <dbReference type="ARBA" id="ARBA00023136"/>
    </source>
</evidence>
<dbReference type="PROSITE" id="PS50850">
    <property type="entry name" value="MFS"/>
    <property type="match status" value="1"/>
</dbReference>
<feature type="transmembrane region" description="Helical" evidence="6">
    <location>
        <begin position="27"/>
        <end position="48"/>
    </location>
</feature>
<feature type="transmembrane region" description="Helical" evidence="6">
    <location>
        <begin position="98"/>
        <end position="117"/>
    </location>
</feature>
<protein>
    <submittedName>
        <fullName evidence="8">MFS transporter</fullName>
    </submittedName>
</protein>
<dbReference type="PROSITE" id="PS00216">
    <property type="entry name" value="SUGAR_TRANSPORT_1"/>
    <property type="match status" value="1"/>
</dbReference>
<dbReference type="AlphaFoldDB" id="A0AB39QLD3"/>
<evidence type="ECO:0000256" key="4">
    <source>
        <dbReference type="ARBA" id="ARBA00022989"/>
    </source>
</evidence>
<dbReference type="GO" id="GO:0005886">
    <property type="term" value="C:plasma membrane"/>
    <property type="evidence" value="ECO:0007669"/>
    <property type="project" value="UniProtKB-SubCell"/>
</dbReference>
<dbReference type="SUPFAM" id="SSF103473">
    <property type="entry name" value="MFS general substrate transporter"/>
    <property type="match status" value="1"/>
</dbReference>
<feature type="transmembrane region" description="Helical" evidence="6">
    <location>
        <begin position="68"/>
        <end position="91"/>
    </location>
</feature>
<dbReference type="InterPro" id="IPR011701">
    <property type="entry name" value="MFS"/>
</dbReference>
<keyword evidence="4 6" id="KW-1133">Transmembrane helix</keyword>
<keyword evidence="3 6" id="KW-0812">Transmembrane</keyword>
<dbReference type="CDD" id="cd17473">
    <property type="entry name" value="MFS_arabinose_efflux_permease_like"/>
    <property type="match status" value="1"/>
</dbReference>
<dbReference type="Gene3D" id="1.20.1250.20">
    <property type="entry name" value="MFS general substrate transporter like domains"/>
    <property type="match status" value="1"/>
</dbReference>
<dbReference type="Pfam" id="PF07690">
    <property type="entry name" value="MFS_1"/>
    <property type="match status" value="1"/>
</dbReference>
<dbReference type="InterPro" id="IPR020846">
    <property type="entry name" value="MFS_dom"/>
</dbReference>
<evidence type="ECO:0000256" key="2">
    <source>
        <dbReference type="ARBA" id="ARBA00022475"/>
    </source>
</evidence>
<organism evidence="8">
    <name type="scientific">Streptomyces sp. R39</name>
    <dbReference type="NCBI Taxonomy" id="3238631"/>
    <lineage>
        <taxon>Bacteria</taxon>
        <taxon>Bacillati</taxon>
        <taxon>Actinomycetota</taxon>
        <taxon>Actinomycetes</taxon>
        <taxon>Kitasatosporales</taxon>
        <taxon>Streptomycetaceae</taxon>
        <taxon>Streptomyces</taxon>
    </lineage>
</organism>
<feature type="transmembrane region" description="Helical" evidence="6">
    <location>
        <begin position="383"/>
        <end position="403"/>
    </location>
</feature>
<evidence type="ECO:0000256" key="1">
    <source>
        <dbReference type="ARBA" id="ARBA00004651"/>
    </source>
</evidence>
<evidence type="ECO:0000256" key="3">
    <source>
        <dbReference type="ARBA" id="ARBA00022692"/>
    </source>
</evidence>
<comment type="subcellular location">
    <subcellularLocation>
        <location evidence="1">Cell membrane</location>
        <topology evidence="1">Multi-pass membrane protein</topology>
    </subcellularLocation>
</comment>
<dbReference type="EMBL" id="CP163441">
    <property type="protein sequence ID" value="XDQ43169.1"/>
    <property type="molecule type" value="Genomic_DNA"/>
</dbReference>
<feature type="transmembrane region" description="Helical" evidence="6">
    <location>
        <begin position="353"/>
        <end position="371"/>
    </location>
</feature>
<proteinExistence type="predicted"/>
<dbReference type="InterPro" id="IPR050189">
    <property type="entry name" value="MFS_Efflux_Transporters"/>
</dbReference>
<dbReference type="PANTHER" id="PTHR43124">
    <property type="entry name" value="PURINE EFFLUX PUMP PBUE"/>
    <property type="match status" value="1"/>
</dbReference>
<keyword evidence="2" id="KW-1003">Cell membrane</keyword>
<feature type="transmembrane region" description="Helical" evidence="6">
    <location>
        <begin position="297"/>
        <end position="317"/>
    </location>
</feature>
<evidence type="ECO:0000313" key="8">
    <source>
        <dbReference type="EMBL" id="XDQ43169.1"/>
    </source>
</evidence>
<dbReference type="RefSeq" id="WP_369222353.1">
    <property type="nucleotide sequence ID" value="NZ_CP163441.1"/>
</dbReference>
<feature type="transmembrane region" description="Helical" evidence="6">
    <location>
        <begin position="188"/>
        <end position="207"/>
    </location>
</feature>
<feature type="transmembrane region" description="Helical" evidence="6">
    <location>
        <begin position="157"/>
        <end position="176"/>
    </location>
</feature>
<feature type="transmembrane region" description="Helical" evidence="6">
    <location>
        <begin position="259"/>
        <end position="285"/>
    </location>
</feature>
<keyword evidence="5 6" id="KW-0472">Membrane</keyword>
<dbReference type="GO" id="GO:0022857">
    <property type="term" value="F:transmembrane transporter activity"/>
    <property type="evidence" value="ECO:0007669"/>
    <property type="project" value="InterPro"/>
</dbReference>
<sequence length="415" mass="42103">MPGFTHPPVPADGFAVRNTEPAPEARAGLRVAVLMAGSCLPVLGAVLLAPELPDLQAAFGSAPGAATLVPLILSVPALAVALAAPLAGVAIDRVGRKTPLVVATVLYAVFGTAPLWLGSLRAIVAGRALLGVAEAVVITCCTTLIGDYYTGQNRHRYLALQTVCATVSATAFLILGGALGNSGWRSPFQLYAVGLLIAPAMVFLLPARRPGTAAAEEAATGRRASSKGGLLAICLLTVFGGLVFNAVPSQTAYLVNGLGVQSTGIIGLVSAIASAASVTGSAIFASMVGRPERRLPLILLLCGAGCLAIDLAHSFGILLLGTFLNSLGTGLLLPTMLTWAMSGLDHRNRGGGTGLWTGSFFLGQFLCPIAVSSLESRTGSLPTAFGALGLASGAAAIVLLPLLRRPRDDQETGPA</sequence>